<reference evidence="1 2" key="1">
    <citation type="submission" date="2019-07" db="EMBL/GenBank/DDBJ databases">
        <authorList>
            <person name="Chang H.-W."/>
            <person name="Raman A."/>
            <person name="Venkatesh S."/>
            <person name="Gehrig J."/>
        </authorList>
    </citation>
    <scope>NUCLEOTIDE SEQUENCE [LARGE SCALE GENOMIC DNA]</scope>
    <source>
        <strain evidence="1">Blautia_wexlerae_LFYP_14</strain>
    </source>
</reference>
<gene>
    <name evidence="1" type="ORF">BWLFYP14_01896</name>
</gene>
<dbReference type="Proteomes" id="UP000366766">
    <property type="component" value="Unassembled WGS sequence"/>
</dbReference>
<evidence type="ECO:0000313" key="2">
    <source>
        <dbReference type="Proteomes" id="UP000366766"/>
    </source>
</evidence>
<dbReference type="EMBL" id="CABHOF010000037">
    <property type="protein sequence ID" value="VUX65218.1"/>
    <property type="molecule type" value="Genomic_DNA"/>
</dbReference>
<accession>A0A564WRX7</accession>
<sequence length="221" mass="25856">MAFTSETKKELENYISGHLPNKEWYESHFYPFIENKSLRDRLIVEFINARKIYKFFEGLQASDELLLAQIKTQVIMYVSIQEAVVNYLLFELFEETNTVKNLLFQERLVKIGIPGHKLEKIAKELEHDKKDIIPCYNKVQAVDKTKIRYEQKVAALLELNLISKGLADDLVKLYEYRNTVHIEAEMKKKLVYDLSMGELAYRRVEGLSIEVSNALEKLEST</sequence>
<name>A0A564WRX7_9FIRM</name>
<keyword evidence="2" id="KW-1185">Reference proteome</keyword>
<proteinExistence type="predicted"/>
<protein>
    <submittedName>
        <fullName evidence="1">Uncharacterized protein</fullName>
    </submittedName>
</protein>
<evidence type="ECO:0000313" key="1">
    <source>
        <dbReference type="EMBL" id="VUX65218.1"/>
    </source>
</evidence>
<dbReference type="AlphaFoldDB" id="A0A564WRX7"/>
<organism evidence="1 2">
    <name type="scientific">Blautia wexlerae</name>
    <dbReference type="NCBI Taxonomy" id="418240"/>
    <lineage>
        <taxon>Bacteria</taxon>
        <taxon>Bacillati</taxon>
        <taxon>Bacillota</taxon>
        <taxon>Clostridia</taxon>
        <taxon>Lachnospirales</taxon>
        <taxon>Lachnospiraceae</taxon>
        <taxon>Blautia</taxon>
    </lineage>
</organism>
<dbReference type="RefSeq" id="WP_118633339.1">
    <property type="nucleotide sequence ID" value="NZ_CABHOF010000037.1"/>
</dbReference>